<feature type="active site" description="Nucleophile" evidence="9">
    <location>
        <position position="277"/>
    </location>
</feature>
<dbReference type="InterPro" id="IPR011023">
    <property type="entry name" value="Nop2p"/>
</dbReference>
<evidence type="ECO:0000256" key="10">
    <source>
        <dbReference type="SAM" id="MobiDB-lite"/>
    </source>
</evidence>
<feature type="compositionally biased region" description="Basic residues" evidence="10">
    <location>
        <begin position="438"/>
        <end position="449"/>
    </location>
</feature>
<dbReference type="PANTHER" id="PTHR22807:SF30">
    <property type="entry name" value="28S RRNA (CYTOSINE(4447)-C(5))-METHYLTRANSFERASE-RELATED"/>
    <property type="match status" value="1"/>
</dbReference>
<dbReference type="Gene3D" id="3.30.70.1170">
    <property type="entry name" value="Sun protein, domain 3"/>
    <property type="match status" value="1"/>
</dbReference>
<evidence type="ECO:0000259" key="11">
    <source>
        <dbReference type="PROSITE" id="PS51686"/>
    </source>
</evidence>
<keyword evidence="4 9" id="KW-0489">Methyltransferase</keyword>
<feature type="domain" description="SAM-dependent MTase RsmB/NOP-type" evidence="11">
    <location>
        <begin position="60"/>
        <end position="347"/>
    </location>
</feature>
<comment type="subcellular location">
    <subcellularLocation>
        <location evidence="1">Nucleus</location>
        <location evidence="1">Nucleolus</location>
    </subcellularLocation>
</comment>
<dbReference type="PROSITE" id="PS51686">
    <property type="entry name" value="SAM_MT_RSMB_NOP"/>
    <property type="match status" value="1"/>
</dbReference>
<dbReference type="InterPro" id="IPR049560">
    <property type="entry name" value="MeTrfase_RsmB-F_NOP2_cat"/>
</dbReference>
<keyword evidence="6 9" id="KW-0949">S-adenosyl-L-methionine</keyword>
<dbReference type="InterPro" id="IPR001678">
    <property type="entry name" value="MeTrfase_RsmB-F_NOP2_dom"/>
</dbReference>
<dbReference type="NCBIfam" id="TIGR00446">
    <property type="entry name" value="nop2p"/>
    <property type="match status" value="1"/>
</dbReference>
<comment type="similarity">
    <text evidence="2 9">Belongs to the class I-like SAM-binding methyltransferase superfamily. RsmB/NOP family.</text>
</comment>
<name>A0A1Y5IF08_OSTTA</name>
<feature type="binding site" evidence="9">
    <location>
        <position position="203"/>
    </location>
    <ligand>
        <name>S-adenosyl-L-methionine</name>
        <dbReference type="ChEBI" id="CHEBI:59789"/>
    </ligand>
</feature>
<evidence type="ECO:0000256" key="5">
    <source>
        <dbReference type="ARBA" id="ARBA00022679"/>
    </source>
</evidence>
<evidence type="ECO:0000256" key="1">
    <source>
        <dbReference type="ARBA" id="ARBA00004604"/>
    </source>
</evidence>
<dbReference type="Proteomes" id="UP000195557">
    <property type="component" value="Unassembled WGS sequence"/>
</dbReference>
<dbReference type="InterPro" id="IPR054728">
    <property type="entry name" value="RsmB-like_ferredoxin"/>
</dbReference>
<dbReference type="AlphaFoldDB" id="A0A1Y5IF08"/>
<evidence type="ECO:0000313" key="12">
    <source>
        <dbReference type="EMBL" id="OUS45702.1"/>
    </source>
</evidence>
<dbReference type="GO" id="GO:0003723">
    <property type="term" value="F:RNA binding"/>
    <property type="evidence" value="ECO:0007669"/>
    <property type="project" value="UniProtKB-UniRule"/>
</dbReference>
<evidence type="ECO:0000256" key="6">
    <source>
        <dbReference type="ARBA" id="ARBA00022691"/>
    </source>
</evidence>
<reference evidence="12" key="1">
    <citation type="submission" date="2017-04" db="EMBL/GenBank/DDBJ databases">
        <title>Population genomics of picophytoplankton unveils novel chromosome hypervariability.</title>
        <authorList>
            <consortium name="DOE Joint Genome Institute"/>
            <person name="Blanc-Mathieu R."/>
            <person name="Krasovec M."/>
            <person name="Hebrard M."/>
            <person name="Yau S."/>
            <person name="Desgranges E."/>
            <person name="Martin J."/>
            <person name="Schackwitz W."/>
            <person name="Kuo A."/>
            <person name="Salin G."/>
            <person name="Donnadieu C."/>
            <person name="Desdevises Y."/>
            <person name="Sanchez-Ferandin S."/>
            <person name="Moreau H."/>
            <person name="Rivals E."/>
            <person name="Grigoriev I.V."/>
            <person name="Grimsley N."/>
            <person name="Eyre-Walker A."/>
            <person name="Piganeau G."/>
        </authorList>
    </citation>
    <scope>NUCLEOTIDE SEQUENCE [LARGE SCALE GENOMIC DNA]</scope>
    <source>
        <strain evidence="12">RCC 1115</strain>
    </source>
</reference>
<dbReference type="PRINTS" id="PR02008">
    <property type="entry name" value="RCMTFAMILY"/>
</dbReference>
<dbReference type="InterPro" id="IPR023267">
    <property type="entry name" value="RCMT"/>
</dbReference>
<dbReference type="GO" id="GO:0070475">
    <property type="term" value="P:rRNA base methylation"/>
    <property type="evidence" value="ECO:0007669"/>
    <property type="project" value="TreeGrafter"/>
</dbReference>
<dbReference type="PROSITE" id="PS01153">
    <property type="entry name" value="NOL1_NOP2_SUN"/>
    <property type="match status" value="1"/>
</dbReference>
<evidence type="ECO:0000256" key="2">
    <source>
        <dbReference type="ARBA" id="ARBA00007494"/>
    </source>
</evidence>
<dbReference type="PANTHER" id="PTHR22807">
    <property type="entry name" value="NOP2 YEAST -RELATED NOL1/NOP2/FMU SUN DOMAIN-CONTAINING"/>
    <property type="match status" value="1"/>
</dbReference>
<dbReference type="Pfam" id="PF01189">
    <property type="entry name" value="Methyltr_RsmB-F"/>
    <property type="match status" value="1"/>
</dbReference>
<gene>
    <name evidence="12" type="ORF">BE221DRAFT_192816</name>
</gene>
<dbReference type="GO" id="GO:0000470">
    <property type="term" value="P:maturation of LSU-rRNA"/>
    <property type="evidence" value="ECO:0007669"/>
    <property type="project" value="TreeGrafter"/>
</dbReference>
<dbReference type="InterPro" id="IPR023273">
    <property type="entry name" value="RCMT_NOP2"/>
</dbReference>
<dbReference type="EMBL" id="KZ155786">
    <property type="protein sequence ID" value="OUS45702.1"/>
    <property type="molecule type" value="Genomic_DNA"/>
</dbReference>
<dbReference type="InterPro" id="IPR018314">
    <property type="entry name" value="RsmB/NOL1/NOP2-like_CS"/>
</dbReference>
<accession>A0A1Y5IF08</accession>
<protein>
    <submittedName>
        <fullName evidence="12">NOL1/NOP2/sun family-domain-containing protein</fullName>
    </submittedName>
</protein>
<dbReference type="eggNOG" id="KOG1122">
    <property type="taxonomic scope" value="Eukaryota"/>
</dbReference>
<evidence type="ECO:0000256" key="9">
    <source>
        <dbReference type="PROSITE-ProRule" id="PRU01023"/>
    </source>
</evidence>
<sequence>MRIQEIVRVLKDFKNLRETGKSRNDYIERLVADLATYYGYNSFLIRYFLDTFSVEETMELLEANEQQRPVTIRTNTLKVRRRELAESLINRGVNLDPVGKWSKVGLIVYDSRVPIGATPEYMAGQYILQSASSFLPCMALAPQEGERVLDMAAAPGGKTTYLAALMRNTGMIFANEYQKKRLTSLVANLQRLGCTNSIVCNYDGRALPKVIGHVDRVLLDAPCSGTGVIAKDSSVKTGKSAEDIAKCAHLQKELLVAAIDCCDANSKTGGYVVYSTCSIAVEENEAVVDYILRKRDVKIVSSGLEFGRKGFTSYRGKNFHPSVEHARRFYPHVHNMDGFFVCKLKKLSNRTVPTSNDTFDEKRAALESGYFGGAHDDDARVDDANADVASEKDQEIEAKKRKRVPGYVKAALAEVGAGSAKKTKMAVSSRSLPPDKKNAKKDKKSKGKK</sequence>
<dbReference type="GO" id="GO:0005730">
    <property type="term" value="C:nucleolus"/>
    <property type="evidence" value="ECO:0007669"/>
    <property type="project" value="UniProtKB-SubCell"/>
</dbReference>
<organism evidence="12">
    <name type="scientific">Ostreococcus tauri</name>
    <name type="common">Marine green alga</name>
    <dbReference type="NCBI Taxonomy" id="70448"/>
    <lineage>
        <taxon>Eukaryota</taxon>
        <taxon>Viridiplantae</taxon>
        <taxon>Chlorophyta</taxon>
        <taxon>Mamiellophyceae</taxon>
        <taxon>Mamiellales</taxon>
        <taxon>Bathycoccaceae</taxon>
        <taxon>Ostreococcus</taxon>
    </lineage>
</organism>
<proteinExistence type="inferred from homology"/>
<feature type="binding site" evidence="9">
    <location>
        <begin position="152"/>
        <end position="158"/>
    </location>
    <ligand>
        <name>S-adenosyl-L-methionine</name>
        <dbReference type="ChEBI" id="CHEBI:59789"/>
    </ligand>
</feature>
<dbReference type="PRINTS" id="PR02012">
    <property type="entry name" value="RCMTNOP2"/>
</dbReference>
<dbReference type="Gene3D" id="3.40.50.150">
    <property type="entry name" value="Vaccinia Virus protein VP39"/>
    <property type="match status" value="1"/>
</dbReference>
<dbReference type="InterPro" id="IPR029063">
    <property type="entry name" value="SAM-dependent_MTases_sf"/>
</dbReference>
<evidence type="ECO:0000256" key="7">
    <source>
        <dbReference type="ARBA" id="ARBA00022884"/>
    </source>
</evidence>
<dbReference type="FunFam" id="3.30.70.1170:FF:000001">
    <property type="entry name" value="Ribosomal RNA methyltransferase Nop2"/>
    <property type="match status" value="1"/>
</dbReference>
<dbReference type="SUPFAM" id="SSF53335">
    <property type="entry name" value="S-adenosyl-L-methionine-dependent methyltransferases"/>
    <property type="match status" value="1"/>
</dbReference>
<dbReference type="GO" id="GO:0009383">
    <property type="term" value="F:rRNA (cytosine-C5-)-methyltransferase activity"/>
    <property type="evidence" value="ECO:0007669"/>
    <property type="project" value="TreeGrafter"/>
</dbReference>
<evidence type="ECO:0000256" key="4">
    <source>
        <dbReference type="ARBA" id="ARBA00022603"/>
    </source>
</evidence>
<keyword evidence="8" id="KW-0539">Nucleus</keyword>
<keyword evidence="7 9" id="KW-0694">RNA-binding</keyword>
<feature type="region of interest" description="Disordered" evidence="10">
    <location>
        <begin position="416"/>
        <end position="449"/>
    </location>
</feature>
<dbReference type="Pfam" id="PF22458">
    <property type="entry name" value="RsmF-B_ferredox"/>
    <property type="match status" value="1"/>
</dbReference>
<keyword evidence="5 9" id="KW-0808">Transferase</keyword>
<evidence type="ECO:0000256" key="3">
    <source>
        <dbReference type="ARBA" id="ARBA00022517"/>
    </source>
</evidence>
<keyword evidence="3" id="KW-0690">Ribosome biogenesis</keyword>
<feature type="binding site" evidence="9">
    <location>
        <position position="176"/>
    </location>
    <ligand>
        <name>S-adenosyl-L-methionine</name>
        <dbReference type="ChEBI" id="CHEBI:59789"/>
    </ligand>
</feature>
<feature type="binding site" evidence="9">
    <location>
        <position position="220"/>
    </location>
    <ligand>
        <name>S-adenosyl-L-methionine</name>
        <dbReference type="ChEBI" id="CHEBI:59789"/>
    </ligand>
</feature>
<evidence type="ECO:0000256" key="8">
    <source>
        <dbReference type="ARBA" id="ARBA00023242"/>
    </source>
</evidence>